<sequence length="105" mass="11850">MLLAMWCNTGLECVVDLEDYSKKATWAVLKGNKPPEAPVNINLLQIRARANLDRHYEIYTFNSGEFDVAGIEELFDSSPQIIVDWIRGNGDCIHSDRQRVAAVIV</sequence>
<dbReference type="EMBL" id="LR797502">
    <property type="protein sequence ID" value="CAB4221570.1"/>
    <property type="molecule type" value="Genomic_DNA"/>
</dbReference>
<evidence type="ECO:0000313" key="4">
    <source>
        <dbReference type="EMBL" id="CAB4221570.1"/>
    </source>
</evidence>
<dbReference type="EMBL" id="LR797099">
    <property type="protein sequence ID" value="CAB4186826.1"/>
    <property type="molecule type" value="Genomic_DNA"/>
</dbReference>
<dbReference type="EMBL" id="LR796758">
    <property type="protein sequence ID" value="CAB4163816.1"/>
    <property type="molecule type" value="Genomic_DNA"/>
</dbReference>
<organism evidence="2">
    <name type="scientific">uncultured Caudovirales phage</name>
    <dbReference type="NCBI Taxonomy" id="2100421"/>
    <lineage>
        <taxon>Viruses</taxon>
        <taxon>Duplodnaviria</taxon>
        <taxon>Heunggongvirae</taxon>
        <taxon>Uroviricota</taxon>
        <taxon>Caudoviricetes</taxon>
        <taxon>Peduoviridae</taxon>
        <taxon>Maltschvirus</taxon>
        <taxon>Maltschvirus maltsch</taxon>
    </lineage>
</organism>
<dbReference type="EMBL" id="LR796776">
    <property type="protein sequence ID" value="CAB4165522.1"/>
    <property type="molecule type" value="Genomic_DNA"/>
</dbReference>
<protein>
    <submittedName>
        <fullName evidence="2">Uncharacterized protein</fullName>
    </submittedName>
</protein>
<accession>A0A6J5P385</accession>
<proteinExistence type="predicted"/>
<evidence type="ECO:0000313" key="3">
    <source>
        <dbReference type="EMBL" id="CAB4186826.1"/>
    </source>
</evidence>
<gene>
    <name evidence="3" type="ORF">UFOVP1146_172</name>
    <name evidence="4" type="ORF">UFOVP1638_393</name>
    <name evidence="1" type="ORF">UFOVP812_85</name>
    <name evidence="2" type="ORF">UFOVP818_58</name>
</gene>
<name>A0A6J5P385_9CAUD</name>
<evidence type="ECO:0000313" key="2">
    <source>
        <dbReference type="EMBL" id="CAB4165522.1"/>
    </source>
</evidence>
<evidence type="ECO:0000313" key="1">
    <source>
        <dbReference type="EMBL" id="CAB4163816.1"/>
    </source>
</evidence>
<reference evidence="2" key="1">
    <citation type="submission" date="2020-04" db="EMBL/GenBank/DDBJ databases">
        <authorList>
            <person name="Chiriac C."/>
            <person name="Salcher M."/>
            <person name="Ghai R."/>
            <person name="Kavagutti S V."/>
        </authorList>
    </citation>
    <scope>NUCLEOTIDE SEQUENCE</scope>
</reference>